<dbReference type="SUPFAM" id="SSF47616">
    <property type="entry name" value="GST C-terminal domain-like"/>
    <property type="match status" value="1"/>
</dbReference>
<dbReference type="InterPro" id="IPR036249">
    <property type="entry name" value="Thioredoxin-like_sf"/>
</dbReference>
<dbReference type="InterPro" id="IPR050983">
    <property type="entry name" value="GST_Omega/HSP26"/>
</dbReference>
<keyword evidence="2" id="KW-0808">Transferase</keyword>
<reference evidence="2" key="1">
    <citation type="submission" date="2014-05" db="EMBL/GenBank/DDBJ databases">
        <title>The transcriptome of the halophilic microalga Tetraselmis sp. GSL018 isolated from the Great Salt Lake, Utah.</title>
        <authorList>
            <person name="Jinkerson R.E."/>
            <person name="D'Adamo S."/>
            <person name="Posewitz M.C."/>
        </authorList>
    </citation>
    <scope>NUCLEOTIDE SEQUENCE</scope>
    <source>
        <strain evidence="2">GSL018</strain>
    </source>
</reference>
<proteinExistence type="predicted"/>
<dbReference type="AlphaFoldDB" id="A0A061RPH8"/>
<sequence length="300" mass="33648">MIKSVVDAVSQVKYQPSCFTTRTLGSHVSSSHRRLFCFEGKGKDRVLPMARRCLRSKLSCSAQSSEEVFPVLDVENNMRPNRDRPLVFYSHMLCPFAQRVLLTLLEKGADFELVHLDLSSKPDWYREVNPRGLVPAVEFVASGRVEVESIDLCRLLDEELEGRVTLTPPAGSEARERMEALVGSCPRAYAAALGSLEEALAGGGGPFLAGQQLTLADLIYLPFVERADLIAREMHGLAEEDTGGRRTREWLETMRKRPSVTAASADSRLLLRAFQQHMCLDFFDYTTYDAAQLHPQNRIR</sequence>
<dbReference type="Gene3D" id="3.40.30.10">
    <property type="entry name" value="Glutaredoxin"/>
    <property type="match status" value="1"/>
</dbReference>
<name>A0A061RPH8_9CHLO</name>
<dbReference type="Pfam" id="PF13409">
    <property type="entry name" value="GST_N_2"/>
    <property type="match status" value="1"/>
</dbReference>
<dbReference type="GO" id="GO:0016740">
    <property type="term" value="F:transferase activity"/>
    <property type="evidence" value="ECO:0007669"/>
    <property type="project" value="UniProtKB-KW"/>
</dbReference>
<dbReference type="Gene3D" id="1.20.1050.10">
    <property type="match status" value="1"/>
</dbReference>
<evidence type="ECO:0000259" key="1">
    <source>
        <dbReference type="PROSITE" id="PS50404"/>
    </source>
</evidence>
<dbReference type="EMBL" id="GBEZ01011962">
    <property type="protein sequence ID" value="JAC73878.1"/>
    <property type="molecule type" value="Transcribed_RNA"/>
</dbReference>
<gene>
    <name evidence="2" type="primary">GST</name>
    <name evidence="2" type="ORF">TSPGSL018_27556</name>
</gene>
<dbReference type="Pfam" id="PF13410">
    <property type="entry name" value="GST_C_2"/>
    <property type="match status" value="1"/>
</dbReference>
<feature type="domain" description="GST N-terminal" evidence="1">
    <location>
        <begin position="84"/>
        <end position="164"/>
    </location>
</feature>
<protein>
    <submittedName>
        <fullName evidence="2">Glutathione S-transferase</fullName>
    </submittedName>
</protein>
<dbReference type="GO" id="GO:0005737">
    <property type="term" value="C:cytoplasm"/>
    <property type="evidence" value="ECO:0007669"/>
    <property type="project" value="TreeGrafter"/>
</dbReference>
<dbReference type="SUPFAM" id="SSF52833">
    <property type="entry name" value="Thioredoxin-like"/>
    <property type="match status" value="1"/>
</dbReference>
<dbReference type="PANTHER" id="PTHR43968:SF14">
    <property type="entry name" value="GLUTATHIONE S-TRANSFERASE"/>
    <property type="match status" value="1"/>
</dbReference>
<evidence type="ECO:0000313" key="2">
    <source>
        <dbReference type="EMBL" id="JAC73878.1"/>
    </source>
</evidence>
<organism evidence="2">
    <name type="scientific">Tetraselmis sp. GSL018</name>
    <dbReference type="NCBI Taxonomy" id="582737"/>
    <lineage>
        <taxon>Eukaryota</taxon>
        <taxon>Viridiplantae</taxon>
        <taxon>Chlorophyta</taxon>
        <taxon>core chlorophytes</taxon>
        <taxon>Chlorodendrophyceae</taxon>
        <taxon>Chlorodendrales</taxon>
        <taxon>Chlorodendraceae</taxon>
        <taxon>Tetraselmis</taxon>
    </lineage>
</organism>
<dbReference type="PANTHER" id="PTHR43968">
    <property type="match status" value="1"/>
</dbReference>
<accession>A0A061RPH8</accession>
<dbReference type="InterPro" id="IPR004045">
    <property type="entry name" value="Glutathione_S-Trfase_N"/>
</dbReference>
<dbReference type="InterPro" id="IPR036282">
    <property type="entry name" value="Glutathione-S-Trfase_C_sf"/>
</dbReference>
<dbReference type="PROSITE" id="PS50404">
    <property type="entry name" value="GST_NTER"/>
    <property type="match status" value="1"/>
</dbReference>